<feature type="binding site" evidence="10">
    <location>
        <begin position="11"/>
        <end position="16"/>
    </location>
    <ligand>
        <name>substrate</name>
    </ligand>
</feature>
<comment type="caution">
    <text evidence="10">Lacks conserved residue(s) required for the propagation of feature annotation.</text>
</comment>
<evidence type="ECO:0000256" key="4">
    <source>
        <dbReference type="ARBA" id="ARBA00022679"/>
    </source>
</evidence>
<comment type="similarity">
    <text evidence="3 10 13">Belongs to the IPP transferase family.</text>
</comment>
<name>A0ABY1R0J4_9FLAO</name>
<evidence type="ECO:0000256" key="2">
    <source>
        <dbReference type="ARBA" id="ARBA00003213"/>
    </source>
</evidence>
<evidence type="ECO:0000256" key="11">
    <source>
        <dbReference type="RuleBase" id="RU003783"/>
    </source>
</evidence>
<feature type="region of interest" description="Interaction with substrate tRNA" evidence="10">
    <location>
        <begin position="34"/>
        <end position="37"/>
    </location>
</feature>
<comment type="cofactor">
    <cofactor evidence="1 10">
        <name>Mg(2+)</name>
        <dbReference type="ChEBI" id="CHEBI:18420"/>
    </cofactor>
</comment>
<evidence type="ECO:0000313" key="15">
    <source>
        <dbReference type="Proteomes" id="UP001158050"/>
    </source>
</evidence>
<comment type="catalytic activity">
    <reaction evidence="9 10 11">
        <text>adenosine(37) in tRNA + dimethylallyl diphosphate = N(6)-dimethylallyladenosine(37) in tRNA + diphosphate</text>
        <dbReference type="Rhea" id="RHEA:26482"/>
        <dbReference type="Rhea" id="RHEA-COMP:10162"/>
        <dbReference type="Rhea" id="RHEA-COMP:10375"/>
        <dbReference type="ChEBI" id="CHEBI:33019"/>
        <dbReference type="ChEBI" id="CHEBI:57623"/>
        <dbReference type="ChEBI" id="CHEBI:74411"/>
        <dbReference type="ChEBI" id="CHEBI:74415"/>
        <dbReference type="EC" id="2.5.1.75"/>
    </reaction>
</comment>
<feature type="site" description="Interaction with substrate tRNA" evidence="10">
    <location>
        <position position="100"/>
    </location>
</feature>
<dbReference type="EMBL" id="FXUO01000002">
    <property type="protein sequence ID" value="SMP91111.1"/>
    <property type="molecule type" value="Genomic_DNA"/>
</dbReference>
<evidence type="ECO:0000256" key="13">
    <source>
        <dbReference type="RuleBase" id="RU003785"/>
    </source>
</evidence>
<dbReference type="PANTHER" id="PTHR11088:SF60">
    <property type="entry name" value="TRNA DIMETHYLALLYLTRANSFERASE"/>
    <property type="match status" value="1"/>
</dbReference>
<dbReference type="Gene3D" id="1.10.20.140">
    <property type="match status" value="1"/>
</dbReference>
<dbReference type="EC" id="2.5.1.75" evidence="10"/>
<keyword evidence="4 10" id="KW-0808">Transferase</keyword>
<dbReference type="Pfam" id="PF01715">
    <property type="entry name" value="IPPT"/>
    <property type="match status" value="1"/>
</dbReference>
<keyword evidence="5 10" id="KW-0819">tRNA processing</keyword>
<evidence type="ECO:0000256" key="10">
    <source>
        <dbReference type="HAMAP-Rule" id="MF_00185"/>
    </source>
</evidence>
<evidence type="ECO:0000256" key="5">
    <source>
        <dbReference type="ARBA" id="ARBA00022694"/>
    </source>
</evidence>
<comment type="caution">
    <text evidence="14">The sequence shown here is derived from an EMBL/GenBank/DDBJ whole genome shotgun (WGS) entry which is preliminary data.</text>
</comment>
<dbReference type="SUPFAM" id="SSF52540">
    <property type="entry name" value="P-loop containing nucleoside triphosphate hydrolases"/>
    <property type="match status" value="2"/>
</dbReference>
<evidence type="ECO:0000256" key="12">
    <source>
        <dbReference type="RuleBase" id="RU003784"/>
    </source>
</evidence>
<dbReference type="Proteomes" id="UP001158050">
    <property type="component" value="Unassembled WGS sequence"/>
</dbReference>
<evidence type="ECO:0000256" key="7">
    <source>
        <dbReference type="ARBA" id="ARBA00022840"/>
    </source>
</evidence>
<organism evidence="14 15">
    <name type="scientific">Epilithonimonas pallida</name>
    <dbReference type="NCBI Taxonomy" id="373671"/>
    <lineage>
        <taxon>Bacteria</taxon>
        <taxon>Pseudomonadati</taxon>
        <taxon>Bacteroidota</taxon>
        <taxon>Flavobacteriia</taxon>
        <taxon>Flavobacteriales</taxon>
        <taxon>Weeksellaceae</taxon>
        <taxon>Chryseobacterium group</taxon>
        <taxon>Epilithonimonas</taxon>
    </lineage>
</organism>
<dbReference type="HAMAP" id="MF_00185">
    <property type="entry name" value="IPP_trans"/>
    <property type="match status" value="1"/>
</dbReference>
<keyword evidence="6 10" id="KW-0547">Nucleotide-binding</keyword>
<dbReference type="RefSeq" id="WP_379953378.1">
    <property type="nucleotide sequence ID" value="NZ_FXUO01000002.1"/>
</dbReference>
<dbReference type="NCBIfam" id="TIGR00174">
    <property type="entry name" value="miaA"/>
    <property type="match status" value="1"/>
</dbReference>
<dbReference type="InterPro" id="IPR027417">
    <property type="entry name" value="P-loop_NTPase"/>
</dbReference>
<evidence type="ECO:0000256" key="3">
    <source>
        <dbReference type="ARBA" id="ARBA00005842"/>
    </source>
</evidence>
<dbReference type="Gene3D" id="3.40.50.300">
    <property type="entry name" value="P-loop containing nucleotide triphosphate hydrolases"/>
    <property type="match status" value="1"/>
</dbReference>
<accession>A0ABY1R0J4</accession>
<dbReference type="PANTHER" id="PTHR11088">
    <property type="entry name" value="TRNA DIMETHYLALLYLTRANSFERASE"/>
    <property type="match status" value="1"/>
</dbReference>
<comment type="subunit">
    <text evidence="10">Monomer.</text>
</comment>
<evidence type="ECO:0000256" key="1">
    <source>
        <dbReference type="ARBA" id="ARBA00001946"/>
    </source>
</evidence>
<reference evidence="14 15" key="1">
    <citation type="submission" date="2017-05" db="EMBL/GenBank/DDBJ databases">
        <authorList>
            <person name="Varghese N."/>
            <person name="Submissions S."/>
        </authorList>
    </citation>
    <scope>NUCLEOTIDE SEQUENCE [LARGE SCALE GENOMIC DNA]</scope>
    <source>
        <strain evidence="14 15">DSM 18015</strain>
    </source>
</reference>
<keyword evidence="15" id="KW-1185">Reference proteome</keyword>
<sequence length="303" mass="34860">MKRLISIIGTTGIGKTRLAIDLAKHLDTEIISCDSRQFYKEMKIGTAMPTDEELAEAKHHFVANLGVNDYYSIGQYEVDALKKLDEIFSQKDVAIMVGGSGMYEKAVVEGMNDLPEADAENQQKLLSIWENVGIEALQKLLEELDPNYFSIVDKDNPRRLLRAIDIIWQTGKTYTENLSAPKDKRNFKTIRIGIDAPREVIYERINLRVDKMIEKGLLEEARGLIADRDRVALQTVGYSELFRYFDGEWDLDFAIEEIKKNSRRYAKRQITWNKKLDNVNWVNYDNSLQEALSLLEKLSNSEI</sequence>
<protein>
    <recommendedName>
        <fullName evidence="10">tRNA dimethylallyltransferase</fullName>
        <ecNumber evidence="10">2.5.1.75</ecNumber>
    </recommendedName>
    <alternativeName>
        <fullName evidence="10">Dimethylallyl diphosphate:tRNA dimethylallyltransferase</fullName>
        <shortName evidence="10">DMAPP:tRNA dimethylallyltransferase</shortName>
        <shortName evidence="10">DMATase</shortName>
    </alternativeName>
    <alternativeName>
        <fullName evidence="10">Isopentenyl-diphosphate:tRNA isopentenyltransferase</fullName>
        <shortName evidence="10">IPP transferase</shortName>
        <shortName evidence="10">IPPT</shortName>
        <shortName evidence="10">IPTase</shortName>
    </alternativeName>
</protein>
<evidence type="ECO:0000256" key="8">
    <source>
        <dbReference type="ARBA" id="ARBA00022842"/>
    </source>
</evidence>
<evidence type="ECO:0000256" key="6">
    <source>
        <dbReference type="ARBA" id="ARBA00022741"/>
    </source>
</evidence>
<keyword evidence="8 10" id="KW-0460">Magnesium</keyword>
<gene>
    <name evidence="10" type="primary">miaA</name>
    <name evidence="14" type="ORF">SAMN05421679_102575</name>
</gene>
<dbReference type="InterPro" id="IPR018022">
    <property type="entry name" value="IPT"/>
</dbReference>
<feature type="binding site" evidence="10">
    <location>
        <begin position="9"/>
        <end position="16"/>
    </location>
    <ligand>
        <name>ATP</name>
        <dbReference type="ChEBI" id="CHEBI:30616"/>
    </ligand>
</feature>
<keyword evidence="7 10" id="KW-0067">ATP-binding</keyword>
<evidence type="ECO:0000313" key="14">
    <source>
        <dbReference type="EMBL" id="SMP91111.1"/>
    </source>
</evidence>
<dbReference type="InterPro" id="IPR039657">
    <property type="entry name" value="Dimethylallyltransferase"/>
</dbReference>
<evidence type="ECO:0000256" key="9">
    <source>
        <dbReference type="ARBA" id="ARBA00049563"/>
    </source>
</evidence>
<proteinExistence type="inferred from homology"/>
<comment type="function">
    <text evidence="2 10 12">Catalyzes the transfer of a dimethylallyl group onto the adenine at position 37 in tRNAs that read codons beginning with uridine, leading to the formation of N6-(dimethylallyl)adenosine (i(6)A).</text>
</comment>